<dbReference type="Pfam" id="PF00926">
    <property type="entry name" value="DHBP_synthase"/>
    <property type="match status" value="1"/>
</dbReference>
<proteinExistence type="predicted"/>
<name>A0A9X9A9B0_BACCE</name>
<dbReference type="InterPro" id="IPR000422">
    <property type="entry name" value="DHBP_synthase_RibB"/>
</dbReference>
<protein>
    <recommendedName>
        <fullName evidence="3">3,4-dihydroxy-2-butanone-4-phosphate synthase</fullName>
        <ecNumber evidence="3">4.1.99.12</ecNumber>
    </recommendedName>
</protein>
<gene>
    <name evidence="6" type="primary">ribBA</name>
    <name evidence="6" type="ORF">FC695_19425</name>
</gene>
<dbReference type="GO" id="GO:0005829">
    <property type="term" value="C:cytosol"/>
    <property type="evidence" value="ECO:0007669"/>
    <property type="project" value="TreeGrafter"/>
</dbReference>
<dbReference type="PANTHER" id="PTHR21327">
    <property type="entry name" value="GTP CYCLOHYDROLASE II-RELATED"/>
    <property type="match status" value="1"/>
</dbReference>
<organism evidence="6 7">
    <name type="scientific">Bacillus cereus</name>
    <dbReference type="NCBI Taxonomy" id="1396"/>
    <lineage>
        <taxon>Bacteria</taxon>
        <taxon>Bacillati</taxon>
        <taxon>Bacillota</taxon>
        <taxon>Bacilli</taxon>
        <taxon>Bacillales</taxon>
        <taxon>Bacillaceae</taxon>
        <taxon>Bacillus</taxon>
        <taxon>Bacillus cereus group</taxon>
    </lineage>
</organism>
<keyword evidence="4" id="KW-0686">Riboflavin biosynthesis</keyword>
<keyword evidence="6" id="KW-0456">Lyase</keyword>
<sequence>MFHRIEEALEDLKQGKVVIVCDDENRENEGDFIALAEYITPETINFMITHGRGLVCVPITAGYAERLQLEPMVSHNTDSHHTAFTVSIDHVSTTTGISAHERATTIQELLNPASK</sequence>
<dbReference type="Gene3D" id="3.90.870.10">
    <property type="entry name" value="DHBP synthase"/>
    <property type="match status" value="1"/>
</dbReference>
<evidence type="ECO:0000256" key="4">
    <source>
        <dbReference type="ARBA" id="ARBA00022619"/>
    </source>
</evidence>
<dbReference type="Proteomes" id="UP000308444">
    <property type="component" value="Unassembled WGS sequence"/>
</dbReference>
<evidence type="ECO:0000256" key="5">
    <source>
        <dbReference type="ARBA" id="ARBA00022723"/>
    </source>
</evidence>
<comment type="caution">
    <text evidence="6">The sequence shown here is derived from an EMBL/GenBank/DDBJ whole genome shotgun (WGS) entry which is preliminary data.</text>
</comment>
<dbReference type="PANTHER" id="PTHR21327:SF18">
    <property type="entry name" value="3,4-DIHYDROXY-2-BUTANONE 4-PHOSPHATE SYNTHASE"/>
    <property type="match status" value="1"/>
</dbReference>
<dbReference type="EC" id="4.1.99.12" evidence="3"/>
<reference evidence="6 7" key="1">
    <citation type="journal article" date="2019" name="Environ. Microbiol.">
        <title>An active ?-lactamase is a part of an orchestrated cell wall stress resistance network of Bacillus subtilis and related rhizosphere species.</title>
        <authorList>
            <person name="Bucher T."/>
            <person name="Keren-Paz A."/>
            <person name="Hausser J."/>
            <person name="Olender T."/>
            <person name="Cytryn E."/>
            <person name="Kolodkin-Gal I."/>
        </authorList>
    </citation>
    <scope>NUCLEOTIDE SEQUENCE [LARGE SCALE GENOMIC DNA]</scope>
    <source>
        <strain evidence="6 7">I32</strain>
    </source>
</reference>
<dbReference type="InterPro" id="IPR017945">
    <property type="entry name" value="DHBP_synth_RibB-like_a/b_dom"/>
</dbReference>
<keyword evidence="5" id="KW-0479">Metal-binding</keyword>
<dbReference type="GO" id="GO:0009231">
    <property type="term" value="P:riboflavin biosynthetic process"/>
    <property type="evidence" value="ECO:0007669"/>
    <property type="project" value="UniProtKB-KW"/>
</dbReference>
<dbReference type="EMBL" id="SZOH01001350">
    <property type="protein sequence ID" value="TKJ01315.1"/>
    <property type="molecule type" value="Genomic_DNA"/>
</dbReference>
<evidence type="ECO:0000313" key="6">
    <source>
        <dbReference type="EMBL" id="TKJ01315.1"/>
    </source>
</evidence>
<dbReference type="AlphaFoldDB" id="A0A9X9A9B0"/>
<accession>A0A9X9A9B0</accession>
<dbReference type="GO" id="GO:0003935">
    <property type="term" value="F:GTP cyclohydrolase II activity"/>
    <property type="evidence" value="ECO:0007669"/>
    <property type="project" value="TreeGrafter"/>
</dbReference>
<evidence type="ECO:0000256" key="2">
    <source>
        <dbReference type="ARBA" id="ARBA00004904"/>
    </source>
</evidence>
<comment type="pathway">
    <text evidence="2">Cofactor biosynthesis; riboflavin biosynthesis; 2-hydroxy-3-oxobutyl phosphate from D-ribulose 5-phosphate: step 1/1.</text>
</comment>
<dbReference type="GO" id="GO:0008686">
    <property type="term" value="F:3,4-dihydroxy-2-butanone-4-phosphate synthase activity"/>
    <property type="evidence" value="ECO:0007669"/>
    <property type="project" value="UniProtKB-EC"/>
</dbReference>
<feature type="non-terminal residue" evidence="6">
    <location>
        <position position="115"/>
    </location>
</feature>
<keyword evidence="6" id="KW-0378">Hydrolase</keyword>
<evidence type="ECO:0000313" key="7">
    <source>
        <dbReference type="Proteomes" id="UP000308444"/>
    </source>
</evidence>
<comment type="function">
    <text evidence="1">Catalyzes the conversion of D-ribulose 5-phosphate to formate and 3,4-dihydroxy-2-butanone 4-phosphate.</text>
</comment>
<dbReference type="SUPFAM" id="SSF55821">
    <property type="entry name" value="YrdC/RibB"/>
    <property type="match status" value="1"/>
</dbReference>
<evidence type="ECO:0000256" key="1">
    <source>
        <dbReference type="ARBA" id="ARBA00002284"/>
    </source>
</evidence>
<dbReference type="GO" id="GO:0046872">
    <property type="term" value="F:metal ion binding"/>
    <property type="evidence" value="ECO:0007669"/>
    <property type="project" value="UniProtKB-KW"/>
</dbReference>
<evidence type="ECO:0000256" key="3">
    <source>
        <dbReference type="ARBA" id="ARBA00012153"/>
    </source>
</evidence>